<comment type="pathway">
    <text evidence="8">Porphyrin-containing compound metabolism.</text>
</comment>
<feature type="compositionally biased region" description="Low complexity" evidence="11">
    <location>
        <begin position="143"/>
        <end position="156"/>
    </location>
</feature>
<evidence type="ECO:0000256" key="5">
    <source>
        <dbReference type="ARBA" id="ARBA00022741"/>
    </source>
</evidence>
<protein>
    <recommendedName>
        <fullName evidence="2">magnesium chelatase</fullName>
        <ecNumber evidence="2">6.6.1.1</ecNumber>
    </recommendedName>
</protein>
<dbReference type="Proteomes" id="UP000485058">
    <property type="component" value="Unassembled WGS sequence"/>
</dbReference>
<evidence type="ECO:0000256" key="9">
    <source>
        <dbReference type="ARBA" id="ARBA00048693"/>
    </source>
</evidence>
<feature type="coiled-coil region" evidence="10">
    <location>
        <begin position="36"/>
        <end position="63"/>
    </location>
</feature>
<evidence type="ECO:0000256" key="8">
    <source>
        <dbReference type="ARBA" id="ARBA00023444"/>
    </source>
</evidence>
<evidence type="ECO:0000256" key="3">
    <source>
        <dbReference type="ARBA" id="ARBA00022531"/>
    </source>
</evidence>
<evidence type="ECO:0000256" key="10">
    <source>
        <dbReference type="SAM" id="Coils"/>
    </source>
</evidence>
<keyword evidence="6" id="KW-0067">ATP-binding</keyword>
<name>A0A699YJ44_HAELA</name>
<feature type="domain" description="Magnesium chelatase subunit H N-terminal" evidence="13">
    <location>
        <begin position="215"/>
        <end position="375"/>
    </location>
</feature>
<gene>
    <name evidence="14" type="ORF">HaLaN_01610</name>
</gene>
<evidence type="ECO:0000313" key="14">
    <source>
        <dbReference type="EMBL" id="GFH06894.1"/>
    </source>
</evidence>
<dbReference type="GO" id="GO:0005524">
    <property type="term" value="F:ATP binding"/>
    <property type="evidence" value="ECO:0007669"/>
    <property type="project" value="UniProtKB-KW"/>
</dbReference>
<feature type="domain" description="CobN/magnesium chelatase" evidence="12">
    <location>
        <begin position="378"/>
        <end position="687"/>
    </location>
</feature>
<comment type="similarity">
    <text evidence="1">Belongs to the Mg-chelatase subunit H family.</text>
</comment>
<dbReference type="GO" id="GO:0015995">
    <property type="term" value="P:chlorophyll biosynthetic process"/>
    <property type="evidence" value="ECO:0007669"/>
    <property type="project" value="UniProtKB-KW"/>
</dbReference>
<dbReference type="EMBL" id="BLLF01000062">
    <property type="protein sequence ID" value="GFH06894.1"/>
    <property type="molecule type" value="Genomic_DNA"/>
</dbReference>
<evidence type="ECO:0000256" key="4">
    <source>
        <dbReference type="ARBA" id="ARBA00022598"/>
    </source>
</evidence>
<keyword evidence="5" id="KW-0547">Nucleotide-binding</keyword>
<evidence type="ECO:0000259" key="12">
    <source>
        <dbReference type="Pfam" id="PF02514"/>
    </source>
</evidence>
<evidence type="ECO:0000256" key="2">
    <source>
        <dbReference type="ARBA" id="ARBA00012825"/>
    </source>
</evidence>
<evidence type="ECO:0000259" key="13">
    <source>
        <dbReference type="Pfam" id="PF11965"/>
    </source>
</evidence>
<dbReference type="AlphaFoldDB" id="A0A699YJ44"/>
<dbReference type="Pfam" id="PF02514">
    <property type="entry name" value="CobN-Mg_chel"/>
    <property type="match status" value="1"/>
</dbReference>
<dbReference type="GO" id="GO:0016851">
    <property type="term" value="F:magnesium chelatase activity"/>
    <property type="evidence" value="ECO:0007669"/>
    <property type="project" value="UniProtKB-EC"/>
</dbReference>
<reference evidence="14 15" key="1">
    <citation type="submission" date="2020-02" db="EMBL/GenBank/DDBJ databases">
        <title>Draft genome sequence of Haematococcus lacustris strain NIES-144.</title>
        <authorList>
            <person name="Morimoto D."/>
            <person name="Nakagawa S."/>
            <person name="Yoshida T."/>
            <person name="Sawayama S."/>
        </authorList>
    </citation>
    <scope>NUCLEOTIDE SEQUENCE [LARGE SCALE GENOMIC DNA]</scope>
    <source>
        <strain evidence="14 15">NIES-144</strain>
    </source>
</reference>
<dbReference type="EC" id="6.6.1.1" evidence="2"/>
<dbReference type="PANTHER" id="PTHR44119:SF1">
    <property type="entry name" value="MAGNESIUM-CHELATASE SUBUNIT CHLH, CHLOROPLASTIC"/>
    <property type="match status" value="1"/>
</dbReference>
<dbReference type="GO" id="GO:0015979">
    <property type="term" value="P:photosynthesis"/>
    <property type="evidence" value="ECO:0007669"/>
    <property type="project" value="UniProtKB-KW"/>
</dbReference>
<comment type="caution">
    <text evidence="14">The sequence shown here is derived from an EMBL/GenBank/DDBJ whole genome shotgun (WGS) entry which is preliminary data.</text>
</comment>
<feature type="region of interest" description="Disordered" evidence="11">
    <location>
        <begin position="141"/>
        <end position="193"/>
    </location>
</feature>
<evidence type="ECO:0000256" key="1">
    <source>
        <dbReference type="ARBA" id="ARBA00010851"/>
    </source>
</evidence>
<evidence type="ECO:0000313" key="15">
    <source>
        <dbReference type="Proteomes" id="UP000485058"/>
    </source>
</evidence>
<dbReference type="InterPro" id="IPR003672">
    <property type="entry name" value="CobN/Mg_chltase"/>
</dbReference>
<dbReference type="PANTHER" id="PTHR44119">
    <property type="entry name" value="MAGNESIUM-CHELATASE SUBUNIT CHLH, CHLOROPLASTIC"/>
    <property type="match status" value="1"/>
</dbReference>
<evidence type="ECO:0000256" key="11">
    <source>
        <dbReference type="SAM" id="MobiDB-lite"/>
    </source>
</evidence>
<keyword evidence="7" id="KW-0149">Chlorophyll biosynthesis</keyword>
<accession>A0A699YJ44</accession>
<sequence>MARQAEGNTEQLIAKLLLESPESGDEEDAPGLASATAQMRTRLSELEQQVHALDAEIDQAYASCFSGLTVSETDTPGTGAEHLRSFEGLTEAVFAALGRDEPVVMEALLREKQEQDPAGWTQFQQQVRQLKLRRTRAAREAQDLAQALTSSQQQQAGRSERASRLTSQPPHPAAAPAPPTLPPTTTAPGWPWGMKLGFGSGPPAVGVEPLTRPVRIVLVSGFESFNVDLYKQAARQIKAVLPSVSLAVFSDRDLAANRQRVADALAGADIFFASLLFDYDQVEWLRGAAAQVPVRLVFESALELMSLTQVGGFNMAPGAGGEKKGPPPVVKKLLSLFGSQREEDKMVGYLAFLKVGPALLKWVPGKQAGDLRTWLTTYSYWNQGGLTNVVSMFLYLINAVIAPLPASLISPAAAPSGVPGAPVETPSLGCLHPLYAEGQAYFASPADYMRWYNQHGPLRGTGAPVVGVLLYRKHVITQQQYIPQLITLMEQEGVLPLPIFINGVEAHTVVRDLLTSRSEQQALARGITGGISPTLSRDAVPVDAVVSTIGFPLDMGSWTRDGIAGLQSVVLYSLPELDGAIDTVPLGGLVGDAIYLVPERVKKMAGRIRAWVSLRRKAAHERRVAVLLYGFPPGVGATGTAALLNVPKSLQALLAALKSEGYDLGHLDLAAFDGEQLVAALSGQAEQRAVSRGASGPPAALPTQAA</sequence>
<keyword evidence="3" id="KW-0602">Photosynthesis</keyword>
<evidence type="ECO:0000256" key="6">
    <source>
        <dbReference type="ARBA" id="ARBA00022840"/>
    </source>
</evidence>
<comment type="catalytic activity">
    <reaction evidence="9">
        <text>protoporphyrin IX + Mg(2+) + ATP + H2O = Mg-protoporphyrin IX + ADP + phosphate + 3 H(+)</text>
        <dbReference type="Rhea" id="RHEA:13961"/>
        <dbReference type="ChEBI" id="CHEBI:15377"/>
        <dbReference type="ChEBI" id="CHEBI:15378"/>
        <dbReference type="ChEBI" id="CHEBI:18420"/>
        <dbReference type="ChEBI" id="CHEBI:30616"/>
        <dbReference type="ChEBI" id="CHEBI:43474"/>
        <dbReference type="ChEBI" id="CHEBI:57306"/>
        <dbReference type="ChEBI" id="CHEBI:60492"/>
        <dbReference type="ChEBI" id="CHEBI:456216"/>
        <dbReference type="EC" id="6.6.1.1"/>
    </reaction>
</comment>
<keyword evidence="10" id="KW-0175">Coiled coil</keyword>
<dbReference type="InterPro" id="IPR022571">
    <property type="entry name" value="Mg_chelatase_H_N"/>
</dbReference>
<evidence type="ECO:0000256" key="7">
    <source>
        <dbReference type="ARBA" id="ARBA00023171"/>
    </source>
</evidence>
<dbReference type="Pfam" id="PF11965">
    <property type="entry name" value="DUF3479"/>
    <property type="match status" value="1"/>
</dbReference>
<keyword evidence="15" id="KW-1185">Reference proteome</keyword>
<proteinExistence type="inferred from homology"/>
<organism evidence="14 15">
    <name type="scientific">Haematococcus lacustris</name>
    <name type="common">Green alga</name>
    <name type="synonym">Haematococcus pluvialis</name>
    <dbReference type="NCBI Taxonomy" id="44745"/>
    <lineage>
        <taxon>Eukaryota</taxon>
        <taxon>Viridiplantae</taxon>
        <taxon>Chlorophyta</taxon>
        <taxon>core chlorophytes</taxon>
        <taxon>Chlorophyceae</taxon>
        <taxon>CS clade</taxon>
        <taxon>Chlamydomonadales</taxon>
        <taxon>Haematococcaceae</taxon>
        <taxon>Haematococcus</taxon>
    </lineage>
</organism>
<feature type="compositionally biased region" description="Pro residues" evidence="11">
    <location>
        <begin position="169"/>
        <end position="182"/>
    </location>
</feature>
<keyword evidence="4" id="KW-0436">Ligase</keyword>